<evidence type="ECO:0000259" key="1">
    <source>
        <dbReference type="Pfam" id="PF12705"/>
    </source>
</evidence>
<evidence type="ECO:0000313" key="2">
    <source>
        <dbReference type="EMBL" id="MBH0238847.1"/>
    </source>
</evidence>
<dbReference type="NCBIfam" id="TIGR02786">
    <property type="entry name" value="addB_alphas"/>
    <property type="match status" value="1"/>
</dbReference>
<dbReference type="InterPro" id="IPR011604">
    <property type="entry name" value="PDDEXK-like_dom_sf"/>
</dbReference>
<comment type="caution">
    <text evidence="2">The sequence shown here is derived from an EMBL/GenBank/DDBJ whole genome shotgun (WGS) entry which is preliminary data.</text>
</comment>
<feature type="domain" description="PD-(D/E)XK endonuclease-like" evidence="1">
    <location>
        <begin position="780"/>
        <end position="1013"/>
    </location>
</feature>
<dbReference type="InterPro" id="IPR027417">
    <property type="entry name" value="P-loop_NTPase"/>
</dbReference>
<dbReference type="InterPro" id="IPR014153">
    <property type="entry name" value="Ds_break_AddB"/>
</dbReference>
<dbReference type="InterPro" id="IPR038726">
    <property type="entry name" value="PDDEXK_AddAB-type"/>
</dbReference>
<organism evidence="2 3">
    <name type="scientific">Methylobrevis albus</name>
    <dbReference type="NCBI Taxonomy" id="2793297"/>
    <lineage>
        <taxon>Bacteria</taxon>
        <taxon>Pseudomonadati</taxon>
        <taxon>Pseudomonadota</taxon>
        <taxon>Alphaproteobacteria</taxon>
        <taxon>Hyphomicrobiales</taxon>
        <taxon>Pleomorphomonadaceae</taxon>
        <taxon>Methylobrevis</taxon>
    </lineage>
</organism>
<dbReference type="EMBL" id="JADZLT010000051">
    <property type="protein sequence ID" value="MBH0238847.1"/>
    <property type="molecule type" value="Genomic_DNA"/>
</dbReference>
<proteinExistence type="predicted"/>
<dbReference type="Pfam" id="PF12705">
    <property type="entry name" value="PDDEXK_1"/>
    <property type="match status" value="1"/>
</dbReference>
<sequence>MSEGAAPGGAAPRVFTIPPGADFLGELAAALVDGRLIPGLDPRADPLAFSAVTLLLPTRRAARVLRGRLVAALGGDGTGIAAILPVIRPIGDIDEDLDAFDPDAGEAIGEAADALDLPPAIGEAERILGLARLIASWRDRVAPALTLTPSGAPIRLPSSPADAVHLARDLLRLIDQAVTEEVRWDRLATIVPAEHAAWWQMTLTFLEIATAAWPAYIAERGLIEPAERRRRLAERFAARLAGGHAHGPVIAAGSTGSIPTTARILAAVARLPAGAVVLPGLDGHLDDATFAAIAPEVGDEVAGHPQAALARLLRTIGIDRADVLPLAAVPPLADLRERVVSAALCPAEATDGWAAFRDAAGADTIAAAFAGATLIAARTPAEEALAIAIALRETVETPRLTAALVTPDRDLARRVSIELARFGLAVEDSAGAPLDTTPPAVLARLAAETVFAGYAPETLLSLLKHPLTRLGLPVPAARQAARAVEIAALRGPRLLPGTAALVAALEAALVRFEDPEARIAPALRLLGPEGVRAGLDLARRLAAALAPLEAAAMGSALPVGRWMELHLCALRALAADEAGDDRALFAGHPGEAFAAFVVGFLDAEATGLPVEAGEYPAVFAALLAGRPVRRPASGETRVFIWGTLEARLMHVDRMILGGLVEGQWPAATETGPWLSRPMRTALAFGAPERRVGLAAHDFAMRCGAGDLIVTFPEKQGGAPTVPSRWLQRLFAVLGADTVAGLRRRGDRFLGLARRIDEAPEVPRARRAAGRPPLADRPSRINVTDVETWIRDPYALYARRILRLESLEPLGRLPDIAARGSVIHDALAEFAATWTGPFDASAIAALTAIGAEKFAPLRLYPEVHALWWPRFCEIARFVVESFEAERPLGARRLPEVTGAFEFLVGTEPFLLTGRADRIDLDPDGSAVLIDFKTGTPPSAKQIGTLMRPQLPLEAAMLAAGAFEGLPPATASALLHVVLKGYAGRDKIEVFDGYKPKDQPAQDLATVVARAMQQLAGLVALYRNPEQPYLSRTRVLLGRQRDMPYDHLARTREWTTAGDEEDAE</sequence>
<gene>
    <name evidence="2" type="primary">addB</name>
    <name evidence="2" type="ORF">I5731_13505</name>
</gene>
<dbReference type="Proteomes" id="UP000631694">
    <property type="component" value="Unassembled WGS sequence"/>
</dbReference>
<keyword evidence="3" id="KW-1185">Reference proteome</keyword>
<dbReference type="SUPFAM" id="SSF52540">
    <property type="entry name" value="P-loop containing nucleoside triphosphate hydrolases"/>
    <property type="match status" value="1"/>
</dbReference>
<reference evidence="2" key="1">
    <citation type="submission" date="2020-12" db="EMBL/GenBank/DDBJ databases">
        <title>Methylobrevis albus sp. nov., isolated from fresh water lack sediment.</title>
        <authorList>
            <person name="Zou Q."/>
        </authorList>
    </citation>
    <scope>NUCLEOTIDE SEQUENCE</scope>
    <source>
        <strain evidence="2">L22</strain>
    </source>
</reference>
<dbReference type="RefSeq" id="WP_197311927.1">
    <property type="nucleotide sequence ID" value="NZ_JADZLT010000051.1"/>
</dbReference>
<dbReference type="Gene3D" id="3.90.320.10">
    <property type="match status" value="1"/>
</dbReference>
<name>A0A931I238_9HYPH</name>
<dbReference type="AlphaFoldDB" id="A0A931I238"/>
<protein>
    <submittedName>
        <fullName evidence="2">Double-strand break repair protein AddB</fullName>
    </submittedName>
</protein>
<accession>A0A931I238</accession>
<evidence type="ECO:0000313" key="3">
    <source>
        <dbReference type="Proteomes" id="UP000631694"/>
    </source>
</evidence>